<keyword evidence="2" id="KW-1185">Reference proteome</keyword>
<accession>A0ABY2TRP7</accession>
<dbReference type="RefSeq" id="WP_137997948.1">
    <property type="nucleotide sequence ID" value="NZ_SJDU01000082.1"/>
</dbReference>
<reference evidence="1 2" key="1">
    <citation type="journal article" date="2019" name="Anaerobe">
        <title>Brachyspira catarrhinii sp. nov., an anaerobic intestinal spirochaete isolated from vervet monkeys may have been misidentified as Brachyspira aalborgi in previous studies.</title>
        <authorList>
            <person name="Phillips N.D."/>
            <person name="La T."/>
            <person name="Hampson D.J."/>
        </authorList>
    </citation>
    <scope>NUCLEOTIDE SEQUENCE [LARGE SCALE GENOMIC DNA]</scope>
    <source>
        <strain evidence="1 2">Z12</strain>
    </source>
</reference>
<proteinExistence type="predicted"/>
<name>A0ABY2TRP7_9SPIR</name>
<evidence type="ECO:0000313" key="1">
    <source>
        <dbReference type="EMBL" id="TKZ35568.1"/>
    </source>
</evidence>
<comment type="caution">
    <text evidence="1">The sequence shown here is derived from an EMBL/GenBank/DDBJ whole genome shotgun (WGS) entry which is preliminary data.</text>
</comment>
<sequence>MNYALINNSFKTFLIALLLLILLFSISCNNKKTTGGYTGGGSLLVSVEANNSYDITVISQNSSSSVYSQGIIGFAVNGASDYDVSIQSVKSDSNNTLTLDASNFSYNKSTKTLTLSTSGLTKFNNATLTEATAYQYTITFRFTDSSNTSKKTTYNVTINLYKAKFITKTEVEDMVKSIGTVLVQVPASPNVPVTFNFSTASFKSGNPNFNVKSAGNAGNIKLSVRTARVNVFSSLSKTENYQKYFSGVSYKAPEFSGANLTLYCPLKLKSGYALSSESEVAHLTDDGLSIQLTLDSNQDWE</sequence>
<protein>
    <submittedName>
        <fullName evidence="1">Uncharacterized protein</fullName>
    </submittedName>
</protein>
<dbReference type="Proteomes" id="UP000310168">
    <property type="component" value="Unassembled WGS sequence"/>
</dbReference>
<dbReference type="EMBL" id="SJDU01000082">
    <property type="protein sequence ID" value="TKZ35568.1"/>
    <property type="molecule type" value="Genomic_DNA"/>
</dbReference>
<evidence type="ECO:0000313" key="2">
    <source>
        <dbReference type="Proteomes" id="UP000310168"/>
    </source>
</evidence>
<organism evidence="1 2">
    <name type="scientific">Brachyspira catarrhinii</name>
    <dbReference type="NCBI Taxonomy" id="2528966"/>
    <lineage>
        <taxon>Bacteria</taxon>
        <taxon>Pseudomonadati</taxon>
        <taxon>Spirochaetota</taxon>
        <taxon>Spirochaetia</taxon>
        <taxon>Brachyspirales</taxon>
        <taxon>Brachyspiraceae</taxon>
        <taxon>Brachyspira</taxon>
    </lineage>
</organism>
<gene>
    <name evidence="1" type="ORF">EZH24_04615</name>
</gene>